<organism evidence="2 3">
    <name type="scientific">Solirubrobacter ginsenosidimutans</name>
    <dbReference type="NCBI Taxonomy" id="490573"/>
    <lineage>
        <taxon>Bacteria</taxon>
        <taxon>Bacillati</taxon>
        <taxon>Actinomycetota</taxon>
        <taxon>Thermoleophilia</taxon>
        <taxon>Solirubrobacterales</taxon>
        <taxon>Solirubrobacteraceae</taxon>
        <taxon>Solirubrobacter</taxon>
    </lineage>
</organism>
<dbReference type="RefSeq" id="WP_270045472.1">
    <property type="nucleotide sequence ID" value="NZ_JAPDOD010000061.1"/>
</dbReference>
<dbReference type="SUPFAM" id="SSF52540">
    <property type="entry name" value="P-loop containing nucleoside triphosphate hydrolases"/>
    <property type="match status" value="1"/>
</dbReference>
<accession>A0A9X3SAP3</accession>
<feature type="domain" description="NACHT" evidence="1">
    <location>
        <begin position="227"/>
        <end position="367"/>
    </location>
</feature>
<dbReference type="EMBL" id="JAPDOD010000061">
    <property type="protein sequence ID" value="MDA0166213.1"/>
    <property type="molecule type" value="Genomic_DNA"/>
</dbReference>
<sequence length="866" mass="96567">MKLLIAHAPGEEEIAERIAVPLRAAGYDVAHQGTVLVGDSVIEEASALLGAGAHVVLCGTVRCVGTGLASRIVNAARMNPATRIYPLQVDRDAYLAPLALDARPAEYWRDPARAMAELIKALAVHLPSASGASVDVTAAEAKYRRLLQESCDIIGLANLPEMDRHIATRQLELRRLYVALRVLIDPPDDQIEALERRPAQRSEFDDGEGEENLVLVASVGERLSERRRLVVLGDPGAGKTTMLRWLATAYLLRLRDDPHWSQLPDVATLPDEDWLPIMIRCRDLPQAALEGSFDDVLTWMLRRAELAPGEVEAMREALRRRLVEGSALVLIDGLDEIADAGARARFTQHLESILGAYPEAAIVATSRIVGYREMGYRLGHRFEHVTVADLSPEDKDLFARRWCAVSEVKERREIAAEELIADIHSADRIERLTGNPMLLTTMALIKRKVGKLPSRRADLYWSAVEVLLNWRREVDAPLDQHEAIPQLEYIAYAMCERGEQRLREDEILELLRQMRADYPQVAPVHERSPEAFLQLLERRTGILLEAGRVRHLGREVPVFEFRHLTFQEYLAGLALVDGRHPNRDRSRSLAERVGDLVGEQDGEFGFAENWREAVRLCVTSCRDDDVDPVLRAIVRPDRGEQSLEAARSRAALAGLCIADEPNVSDEVADEVMQALIDVVNGRDGNGPVISIIDQAGAELGRSRWADRLSSGLIERFLADTQEENVRCGGLCADISAMRRPESWPDLAPWLSERLAGLAESDVRRATKAALELMHFAYEFDRQDRDPDLDQRTAAAIVERLFDLAAAVGQARMAALWALFWFVPTLSTLGIAGAVTPAQAELLRAWRHRDDLSETERQFVADILQSA</sequence>
<gene>
    <name evidence="2" type="ORF">OM076_38465</name>
</gene>
<evidence type="ECO:0000313" key="2">
    <source>
        <dbReference type="EMBL" id="MDA0166213.1"/>
    </source>
</evidence>
<keyword evidence="3" id="KW-1185">Reference proteome</keyword>
<dbReference type="PROSITE" id="PS50837">
    <property type="entry name" value="NACHT"/>
    <property type="match status" value="1"/>
</dbReference>
<dbReference type="Pfam" id="PF05729">
    <property type="entry name" value="NACHT"/>
    <property type="match status" value="1"/>
</dbReference>
<protein>
    <submittedName>
        <fullName evidence="2">NACHT domain-containing protein</fullName>
    </submittedName>
</protein>
<reference evidence="2" key="1">
    <citation type="submission" date="2022-10" db="EMBL/GenBank/DDBJ databases">
        <title>The WGS of Solirubrobacter ginsenosidimutans DSM 21036.</title>
        <authorList>
            <person name="Jiang Z."/>
        </authorList>
    </citation>
    <scope>NUCLEOTIDE SEQUENCE</scope>
    <source>
        <strain evidence="2">DSM 21036</strain>
    </source>
</reference>
<evidence type="ECO:0000313" key="3">
    <source>
        <dbReference type="Proteomes" id="UP001149140"/>
    </source>
</evidence>
<dbReference type="PANTHER" id="PTHR46844">
    <property type="entry name" value="SLR5058 PROTEIN"/>
    <property type="match status" value="1"/>
</dbReference>
<dbReference type="Proteomes" id="UP001149140">
    <property type="component" value="Unassembled WGS sequence"/>
</dbReference>
<evidence type="ECO:0000259" key="1">
    <source>
        <dbReference type="PROSITE" id="PS50837"/>
    </source>
</evidence>
<comment type="caution">
    <text evidence="2">The sequence shown here is derived from an EMBL/GenBank/DDBJ whole genome shotgun (WGS) entry which is preliminary data.</text>
</comment>
<dbReference type="AlphaFoldDB" id="A0A9X3SAP3"/>
<dbReference type="Gene3D" id="3.40.50.300">
    <property type="entry name" value="P-loop containing nucleotide triphosphate hydrolases"/>
    <property type="match status" value="1"/>
</dbReference>
<dbReference type="PANTHER" id="PTHR46844:SF1">
    <property type="entry name" value="SLR5058 PROTEIN"/>
    <property type="match status" value="1"/>
</dbReference>
<dbReference type="InterPro" id="IPR027417">
    <property type="entry name" value="P-loop_NTPase"/>
</dbReference>
<name>A0A9X3SAP3_9ACTN</name>
<proteinExistence type="predicted"/>
<dbReference type="InterPro" id="IPR007111">
    <property type="entry name" value="NACHT_NTPase"/>
</dbReference>